<feature type="compositionally biased region" description="Basic and acidic residues" evidence="1">
    <location>
        <begin position="46"/>
        <end position="61"/>
    </location>
</feature>
<name>J9FC49_WUCBA</name>
<evidence type="ECO:0000313" key="2">
    <source>
        <dbReference type="EMBL" id="EJW87142.1"/>
    </source>
</evidence>
<gene>
    <name evidence="2" type="ORF">WUBG_01948</name>
</gene>
<organism evidence="2 3">
    <name type="scientific">Wuchereria bancrofti</name>
    <dbReference type="NCBI Taxonomy" id="6293"/>
    <lineage>
        <taxon>Eukaryota</taxon>
        <taxon>Metazoa</taxon>
        <taxon>Ecdysozoa</taxon>
        <taxon>Nematoda</taxon>
        <taxon>Chromadorea</taxon>
        <taxon>Rhabditida</taxon>
        <taxon>Spirurina</taxon>
        <taxon>Spiruromorpha</taxon>
        <taxon>Filarioidea</taxon>
        <taxon>Onchocercidae</taxon>
        <taxon>Wuchereria</taxon>
    </lineage>
</organism>
<dbReference type="AlphaFoldDB" id="J9FC49"/>
<protein>
    <submittedName>
        <fullName evidence="2">Uncharacterized protein</fullName>
    </submittedName>
</protein>
<proteinExistence type="predicted"/>
<sequence length="122" mass="13703">MFFYSAQSRALRRLSIAPQGTETRLGRQIAEVIAKQSTPSTVTENGQERKEEEKDLRKDNFDYQRNTAFRSSSLGNTACFSTSDIQITKKSSKYYYRRPTVTIQSNGRITIGGSGHISLSSP</sequence>
<feature type="region of interest" description="Disordered" evidence="1">
    <location>
        <begin position="36"/>
        <end position="61"/>
    </location>
</feature>
<comment type="caution">
    <text evidence="2">The sequence shown here is derived from an EMBL/GenBank/DDBJ whole genome shotgun (WGS) entry which is preliminary data.</text>
</comment>
<accession>J9FC49</accession>
<evidence type="ECO:0000256" key="1">
    <source>
        <dbReference type="SAM" id="MobiDB-lite"/>
    </source>
</evidence>
<feature type="compositionally biased region" description="Polar residues" evidence="1">
    <location>
        <begin position="36"/>
        <end position="45"/>
    </location>
</feature>
<dbReference type="Proteomes" id="UP000004810">
    <property type="component" value="Unassembled WGS sequence"/>
</dbReference>
<evidence type="ECO:0000313" key="3">
    <source>
        <dbReference type="Proteomes" id="UP000004810"/>
    </source>
</evidence>
<dbReference type="EMBL" id="ADBV01000482">
    <property type="protein sequence ID" value="EJW87142.1"/>
    <property type="molecule type" value="Genomic_DNA"/>
</dbReference>
<reference evidence="3" key="1">
    <citation type="submission" date="2012-08" db="EMBL/GenBank/DDBJ databases">
        <title>The Genome Sequence of Wuchereria bancrofti.</title>
        <authorList>
            <person name="Nutman T.B."/>
            <person name="Fink D.L."/>
            <person name="Russ C."/>
            <person name="Young S."/>
            <person name="Zeng Q."/>
            <person name="Koehrsen M."/>
            <person name="Alvarado L."/>
            <person name="Berlin A."/>
            <person name="Chapman S.B."/>
            <person name="Chen Z."/>
            <person name="Freedman E."/>
            <person name="Gellesch M."/>
            <person name="Goldberg J."/>
            <person name="Griggs A."/>
            <person name="Gujja S."/>
            <person name="Heilman E.R."/>
            <person name="Heiman D."/>
            <person name="Hepburn T."/>
            <person name="Howarth C."/>
            <person name="Jen D."/>
            <person name="Larson L."/>
            <person name="Lewis B."/>
            <person name="Mehta T."/>
            <person name="Park D."/>
            <person name="Pearson M."/>
            <person name="Roberts A."/>
            <person name="Saif S."/>
            <person name="Shea T."/>
            <person name="Shenoy N."/>
            <person name="Sisk P."/>
            <person name="Stolte C."/>
            <person name="Sykes S."/>
            <person name="Walk T."/>
            <person name="White J."/>
            <person name="Yandava C."/>
            <person name="Haas B."/>
            <person name="Henn M.R."/>
            <person name="Nusbaum C."/>
            <person name="Birren B."/>
        </authorList>
    </citation>
    <scope>NUCLEOTIDE SEQUENCE [LARGE SCALE GENOMIC DNA]</scope>
    <source>
        <strain evidence="3">NA</strain>
    </source>
</reference>